<organism evidence="1 2">
    <name type="scientific">Caenorhabditis nigoni</name>
    <dbReference type="NCBI Taxonomy" id="1611254"/>
    <lineage>
        <taxon>Eukaryota</taxon>
        <taxon>Metazoa</taxon>
        <taxon>Ecdysozoa</taxon>
        <taxon>Nematoda</taxon>
        <taxon>Chromadorea</taxon>
        <taxon>Rhabditida</taxon>
        <taxon>Rhabditina</taxon>
        <taxon>Rhabditomorpha</taxon>
        <taxon>Rhabditoidea</taxon>
        <taxon>Rhabditidae</taxon>
        <taxon>Peloderinae</taxon>
        <taxon>Caenorhabditis</taxon>
    </lineage>
</organism>
<reference evidence="2" key="1">
    <citation type="submission" date="2017-10" db="EMBL/GenBank/DDBJ databases">
        <title>Rapid genome shrinkage in a self-fertile nematode reveals novel sperm competition proteins.</title>
        <authorList>
            <person name="Yin D."/>
            <person name="Schwarz E.M."/>
            <person name="Thomas C.G."/>
            <person name="Felde R.L."/>
            <person name="Korf I.F."/>
            <person name="Cutter A.D."/>
            <person name="Schartner C.M."/>
            <person name="Ralston E.J."/>
            <person name="Meyer B.J."/>
            <person name="Haag E.S."/>
        </authorList>
    </citation>
    <scope>NUCLEOTIDE SEQUENCE [LARGE SCALE GENOMIC DNA]</scope>
    <source>
        <strain evidence="2">JU1422</strain>
    </source>
</reference>
<dbReference type="EMBL" id="PDUG01000006">
    <property type="protein sequence ID" value="PIC19064.1"/>
    <property type="molecule type" value="Genomic_DNA"/>
</dbReference>
<gene>
    <name evidence="1" type="primary">Cnig_chr_X.g24740</name>
    <name evidence="1" type="ORF">B9Z55_024740</name>
</gene>
<dbReference type="Proteomes" id="UP000230233">
    <property type="component" value="Chromosome X"/>
</dbReference>
<name>A0A2G5SVA6_9PELO</name>
<proteinExistence type="predicted"/>
<sequence length="122" mass="14060">MVFGLFRTLFRCCSPTKKINVWVTSSSIEMVYNSPLDMGIKELNKEQKRQIQKWINNIPEMDGEQEEDDLYFPEIQDYEVIVQNCDNEIVDNESIGSSDEEDNICDPGFEYVGSVPEMADSC</sequence>
<comment type="caution">
    <text evidence="1">The sequence shown here is derived from an EMBL/GenBank/DDBJ whole genome shotgun (WGS) entry which is preliminary data.</text>
</comment>
<accession>A0A2G5SVA6</accession>
<evidence type="ECO:0000313" key="1">
    <source>
        <dbReference type="EMBL" id="PIC19064.1"/>
    </source>
</evidence>
<dbReference type="AlphaFoldDB" id="A0A2G5SVA6"/>
<evidence type="ECO:0000313" key="2">
    <source>
        <dbReference type="Proteomes" id="UP000230233"/>
    </source>
</evidence>
<protein>
    <submittedName>
        <fullName evidence="1">Uncharacterized protein</fullName>
    </submittedName>
</protein>
<keyword evidence="2" id="KW-1185">Reference proteome</keyword>